<reference evidence="3" key="1">
    <citation type="submission" date="2022-10" db="EMBL/GenBank/DDBJ databases">
        <title>The complete genomes of actinobacterial strains from the NBC collection.</title>
        <authorList>
            <person name="Joergensen T.S."/>
            <person name="Alvarez Arevalo M."/>
            <person name="Sterndorff E.B."/>
            <person name="Faurdal D."/>
            <person name="Vuksanovic O."/>
            <person name="Mourched A.-S."/>
            <person name="Charusanti P."/>
            <person name="Shaw S."/>
            <person name="Blin K."/>
            <person name="Weber T."/>
        </authorList>
    </citation>
    <scope>NUCLEOTIDE SEQUENCE</scope>
    <source>
        <strain evidence="3">NBC_00008</strain>
    </source>
</reference>
<feature type="transmembrane region" description="Helical" evidence="2">
    <location>
        <begin position="62"/>
        <end position="84"/>
    </location>
</feature>
<evidence type="ECO:0000256" key="1">
    <source>
        <dbReference type="SAM" id="MobiDB-lite"/>
    </source>
</evidence>
<keyword evidence="2" id="KW-0472">Membrane</keyword>
<feature type="region of interest" description="Disordered" evidence="1">
    <location>
        <begin position="92"/>
        <end position="230"/>
    </location>
</feature>
<accession>A0AAU2VUV1</accession>
<keyword evidence="2" id="KW-1133">Transmembrane helix</keyword>
<dbReference type="EMBL" id="CP108313">
    <property type="protein sequence ID" value="WTW71146.1"/>
    <property type="molecule type" value="Genomic_DNA"/>
</dbReference>
<name>A0AAU2VUV1_9ACTN</name>
<proteinExistence type="predicted"/>
<gene>
    <name evidence="3" type="ORF">OG398_24205</name>
</gene>
<protein>
    <submittedName>
        <fullName evidence="3">Uncharacterized protein</fullName>
    </submittedName>
</protein>
<evidence type="ECO:0000256" key="2">
    <source>
        <dbReference type="SAM" id="Phobius"/>
    </source>
</evidence>
<sequence>METWREGAHAGHTHEPNEVTIQLDGLGRQLSELLPEPGAPEGSDGPVFVDESGRRSKTFRRFGWVIAAVCVCFAVTLVGTVLGGNSSAPFLPLSGQEEHQNADEVQVPPAPDGSADVSATPGATAGSSPSAPVAGSSAPVLPGSSAAAGSPAPGSGSSAPAAVVPAGDRSEAATGSGGTASSAGTTASAPPAADTGTPPAEPETEPSDTTTTPPPAESADPPVEEQEGAN</sequence>
<feature type="compositionally biased region" description="Low complexity" evidence="1">
    <location>
        <begin position="117"/>
        <end position="167"/>
    </location>
</feature>
<keyword evidence="2" id="KW-0812">Transmembrane</keyword>
<organism evidence="3">
    <name type="scientific">Streptomyces sp. NBC_00008</name>
    <dbReference type="NCBI Taxonomy" id="2903610"/>
    <lineage>
        <taxon>Bacteria</taxon>
        <taxon>Bacillati</taxon>
        <taxon>Actinomycetota</taxon>
        <taxon>Actinomycetes</taxon>
        <taxon>Kitasatosporales</taxon>
        <taxon>Streptomycetaceae</taxon>
        <taxon>Streptomyces</taxon>
    </lineage>
</organism>
<evidence type="ECO:0000313" key="3">
    <source>
        <dbReference type="EMBL" id="WTW71146.1"/>
    </source>
</evidence>
<feature type="compositionally biased region" description="Low complexity" evidence="1">
    <location>
        <begin position="207"/>
        <end position="221"/>
    </location>
</feature>
<feature type="compositionally biased region" description="Low complexity" evidence="1">
    <location>
        <begin position="179"/>
        <end position="198"/>
    </location>
</feature>
<dbReference type="AlphaFoldDB" id="A0AAU2VUV1"/>